<dbReference type="PANTHER" id="PTHR11525">
    <property type="entry name" value="FARNESYL-PYROPHOSPHATE SYNTHETASE"/>
    <property type="match status" value="1"/>
</dbReference>
<dbReference type="GO" id="GO:0046872">
    <property type="term" value="F:metal ion binding"/>
    <property type="evidence" value="ECO:0007669"/>
    <property type="project" value="UniProtKB-KW"/>
</dbReference>
<reference evidence="7" key="1">
    <citation type="submission" date="2023-03" db="EMBL/GenBank/DDBJ databases">
        <title>Chromosome-level genomes of two armyworms, Mythimna separata and Mythimna loreyi, provide insights into the biosynthesis and reception of sex pheromones.</title>
        <authorList>
            <person name="Zhao H."/>
        </authorList>
    </citation>
    <scope>NUCLEOTIDE SEQUENCE</scope>
    <source>
        <strain evidence="7">BeijingLab</strain>
        <tissue evidence="7">Pupa</tissue>
    </source>
</reference>
<comment type="cofactor">
    <cofactor evidence="1">
        <name>Mg(2+)</name>
        <dbReference type="ChEBI" id="CHEBI:18420"/>
    </cofactor>
</comment>
<dbReference type="AlphaFoldDB" id="A0AAD7YIX7"/>
<evidence type="ECO:0000256" key="4">
    <source>
        <dbReference type="ARBA" id="ARBA00022842"/>
    </source>
</evidence>
<name>A0AAD7YIX7_MYTSE</name>
<dbReference type="PANTHER" id="PTHR11525:SF0">
    <property type="entry name" value="FARNESYL PYROPHOSPHATE SYNTHASE"/>
    <property type="match status" value="1"/>
</dbReference>
<dbReference type="InterPro" id="IPR000092">
    <property type="entry name" value="Polyprenyl_synt"/>
</dbReference>
<comment type="caution">
    <text evidence="7">The sequence shown here is derived from an EMBL/GenBank/DDBJ whole genome shotgun (WGS) entry which is preliminary data.</text>
</comment>
<comment type="pathway">
    <text evidence="5">Pheromone biosynthesis.</text>
</comment>
<dbReference type="Proteomes" id="UP001231518">
    <property type="component" value="Chromosome 18"/>
</dbReference>
<evidence type="ECO:0000256" key="5">
    <source>
        <dbReference type="ARBA" id="ARBA00033740"/>
    </source>
</evidence>
<gene>
    <name evidence="7" type="ORF">PYW07_005782</name>
</gene>
<keyword evidence="4" id="KW-0460">Magnesium</keyword>
<evidence type="ECO:0000313" key="8">
    <source>
        <dbReference type="Proteomes" id="UP001231518"/>
    </source>
</evidence>
<dbReference type="Pfam" id="PF00348">
    <property type="entry name" value="polyprenyl_synt"/>
    <property type="match status" value="1"/>
</dbReference>
<keyword evidence="8" id="KW-1185">Reference proteome</keyword>
<dbReference type="GO" id="GO:0045337">
    <property type="term" value="P:farnesyl diphosphate biosynthetic process"/>
    <property type="evidence" value="ECO:0007669"/>
    <property type="project" value="TreeGrafter"/>
</dbReference>
<dbReference type="InterPro" id="IPR008949">
    <property type="entry name" value="Isoprenoid_synthase_dom_sf"/>
</dbReference>
<dbReference type="GO" id="GO:0004161">
    <property type="term" value="F:dimethylallyltranstransferase activity"/>
    <property type="evidence" value="ECO:0007669"/>
    <property type="project" value="TreeGrafter"/>
</dbReference>
<keyword evidence="2 6" id="KW-0808">Transferase</keyword>
<evidence type="ECO:0000256" key="1">
    <source>
        <dbReference type="ARBA" id="ARBA00001946"/>
    </source>
</evidence>
<organism evidence="7 8">
    <name type="scientific">Mythimna separata</name>
    <name type="common">Oriental armyworm</name>
    <name type="synonym">Pseudaletia separata</name>
    <dbReference type="NCBI Taxonomy" id="271217"/>
    <lineage>
        <taxon>Eukaryota</taxon>
        <taxon>Metazoa</taxon>
        <taxon>Ecdysozoa</taxon>
        <taxon>Arthropoda</taxon>
        <taxon>Hexapoda</taxon>
        <taxon>Insecta</taxon>
        <taxon>Pterygota</taxon>
        <taxon>Neoptera</taxon>
        <taxon>Endopterygota</taxon>
        <taxon>Lepidoptera</taxon>
        <taxon>Glossata</taxon>
        <taxon>Ditrysia</taxon>
        <taxon>Noctuoidea</taxon>
        <taxon>Noctuidae</taxon>
        <taxon>Noctuinae</taxon>
        <taxon>Hadenini</taxon>
        <taxon>Mythimna</taxon>
    </lineage>
</organism>
<evidence type="ECO:0000256" key="6">
    <source>
        <dbReference type="RuleBase" id="RU004466"/>
    </source>
</evidence>
<proteinExistence type="inferred from homology"/>
<accession>A0AAD7YIX7</accession>
<dbReference type="GO" id="GO:0042811">
    <property type="term" value="P:pheromone biosynthetic process"/>
    <property type="evidence" value="ECO:0007669"/>
    <property type="project" value="UniProtKB-ARBA"/>
</dbReference>
<dbReference type="SFLD" id="SFLDS00005">
    <property type="entry name" value="Isoprenoid_Synthase_Type_I"/>
    <property type="match status" value="1"/>
</dbReference>
<evidence type="ECO:0000256" key="2">
    <source>
        <dbReference type="ARBA" id="ARBA00022679"/>
    </source>
</evidence>
<evidence type="ECO:0000256" key="3">
    <source>
        <dbReference type="ARBA" id="ARBA00022723"/>
    </source>
</evidence>
<sequence>MYQSKRKFDDVLPEVIDTLLKSPKFEKQLPEVGSWVEKLINYTTYGGKHGKGMLVPFVYQKFEDPKYFTEEKLHSARYLGWCIEMCLGSLIAMDDIIDKATMRRGQPCWYLRPDVGSSGINDCFLGYHCFTEAVELKFEKEPFYADLMKLINEEVLYTAIGQCLENSLRYTKARNNLDKFNMESIHAIALNKTTHFSFRFPLYAGLLLVNNGKERDTTEIMNICMDFGHILQYQNDHKDIYWDEASSGKVGTDIQEGKLTWFAVQALERCNEAQRSIFKEYYGSKDPEHEKRIKQLFDELQIDKVYENFRNSLYESLEHRIRKLPTKGEMEFCLEIMEAIRKQIF</sequence>
<comment type="similarity">
    <text evidence="6">Belongs to the FPP/GGPP synthase family.</text>
</comment>
<keyword evidence="3" id="KW-0479">Metal-binding</keyword>
<dbReference type="GO" id="GO:0004337">
    <property type="term" value="F:(2E,6E)-farnesyl diphosphate synthase activity"/>
    <property type="evidence" value="ECO:0007669"/>
    <property type="project" value="TreeGrafter"/>
</dbReference>
<dbReference type="EMBL" id="JARGEI010000016">
    <property type="protein sequence ID" value="KAJ8717852.1"/>
    <property type="molecule type" value="Genomic_DNA"/>
</dbReference>
<protein>
    <recommendedName>
        <fullName evidence="9">Farnesyl diphosphate synthase</fullName>
    </recommendedName>
</protein>
<evidence type="ECO:0000313" key="7">
    <source>
        <dbReference type="EMBL" id="KAJ8717852.1"/>
    </source>
</evidence>
<dbReference type="InterPro" id="IPR039702">
    <property type="entry name" value="FPS1-like"/>
</dbReference>
<dbReference type="SUPFAM" id="SSF48576">
    <property type="entry name" value="Terpenoid synthases"/>
    <property type="match status" value="1"/>
</dbReference>
<evidence type="ECO:0008006" key="9">
    <source>
        <dbReference type="Google" id="ProtNLM"/>
    </source>
</evidence>
<dbReference type="GO" id="GO:0005737">
    <property type="term" value="C:cytoplasm"/>
    <property type="evidence" value="ECO:0007669"/>
    <property type="project" value="TreeGrafter"/>
</dbReference>
<dbReference type="Gene3D" id="1.10.600.10">
    <property type="entry name" value="Farnesyl Diphosphate Synthase"/>
    <property type="match status" value="1"/>
</dbReference>